<protein>
    <recommendedName>
        <fullName evidence="2">Phage tail collar domain-containing protein</fullName>
    </recommendedName>
</protein>
<reference evidence="3 4" key="1">
    <citation type="journal article" date="2014" name="Genome Announc.">
        <title>Complete genome sequence of Magnetospirillum gryphiswaldense MSR-1.</title>
        <authorList>
            <person name="Wang X."/>
            <person name="Wang Q."/>
            <person name="Zhang W."/>
            <person name="Wang Y."/>
            <person name="Li L."/>
            <person name="Wen T."/>
            <person name="Zhang T."/>
            <person name="Zhang Y."/>
            <person name="Xu J."/>
            <person name="Hu J."/>
            <person name="Li S."/>
            <person name="Liu L."/>
            <person name="Liu J."/>
            <person name="Jiang W."/>
            <person name="Tian J."/>
            <person name="Li Y."/>
            <person name="Schuler D."/>
            <person name="Wang L."/>
            <person name="Li J."/>
        </authorList>
    </citation>
    <scope>NUCLEOTIDE SEQUENCE [LARGE SCALE GENOMIC DNA]</scope>
    <source>
        <strain evidence="4">DSM 6361 / JCM 21280 / NBRC 15271 / MSR-1</strain>
    </source>
</reference>
<name>V6F4P4_MAGGM</name>
<dbReference type="Proteomes" id="UP000018922">
    <property type="component" value="Chromosome I"/>
</dbReference>
<organism evidence="3 4">
    <name type="scientific">Magnetospirillum gryphiswaldense (strain DSM 6361 / JCM 21280 / NBRC 15271 / MSR-1)</name>
    <dbReference type="NCBI Taxonomy" id="431944"/>
    <lineage>
        <taxon>Bacteria</taxon>
        <taxon>Pseudomonadati</taxon>
        <taxon>Pseudomonadota</taxon>
        <taxon>Alphaproteobacteria</taxon>
        <taxon>Rhodospirillales</taxon>
        <taxon>Rhodospirillaceae</taxon>
        <taxon>Magnetospirillum</taxon>
    </lineage>
</organism>
<dbReference type="STRING" id="1430440.MGMSRv2__2248"/>
<proteinExistence type="predicted"/>
<sequence length="439" mass="43655">MTLQHTYGANGAATLFPFSFAVDAASDVEVLIDAIEQTSGFVVRGAGGNDGGSVLFDAAPALGAVVTLRHRGRVSVSALDTASGHLADKLVAGGGVSLSLAADADGRQTLTIAASAVDGALQAAQNLADLTDKAAARGNLEVYSTDDVDDAITASSDLALKKGANLGDVVDKVAARGNLDVYSTGEVNAVVTTSSNLALKKGANLGDVVDKAAARGNLEVYSTGEVYTRDQAATAFADKTLSTVDAALVRANLGLGDAALLNVGSSAGNVVVLDGSGLVPAALLPAAGPSGSSPTGSLIQFAGSAAPEGWLLCDGNAVSRSTYAALFAVVGTVYGVGDGATTFALPDLRGRAAIGAGQGTSLTNRTLGDKVGAETHVLSVAEMPSHSHNYESHRPSSGAGGPVLGSSDGVLVQTTNSVGSNAPHNNMPPSLALNFIIKT</sequence>
<evidence type="ECO:0000313" key="4">
    <source>
        <dbReference type="Proteomes" id="UP000018922"/>
    </source>
</evidence>
<accession>V6F4P4</accession>
<dbReference type="CDD" id="cd22641">
    <property type="entry name" value="C24-like"/>
    <property type="match status" value="1"/>
</dbReference>
<feature type="domain" description="Phage tail collar" evidence="2">
    <location>
        <begin position="296"/>
        <end position="352"/>
    </location>
</feature>
<dbReference type="InterPro" id="IPR037053">
    <property type="entry name" value="Phage_tail_collar_dom_sf"/>
</dbReference>
<dbReference type="InterPro" id="IPR011083">
    <property type="entry name" value="Phage_tail_collar_dom"/>
</dbReference>
<evidence type="ECO:0000259" key="2">
    <source>
        <dbReference type="Pfam" id="PF07484"/>
    </source>
</evidence>
<dbReference type="KEGG" id="mgy:MGMSRv2__2248"/>
<dbReference type="Gene3D" id="3.90.1340.10">
    <property type="entry name" value="Phage tail collar domain"/>
    <property type="match status" value="1"/>
</dbReference>
<evidence type="ECO:0000256" key="1">
    <source>
        <dbReference type="SAM" id="MobiDB-lite"/>
    </source>
</evidence>
<evidence type="ECO:0000313" key="3">
    <source>
        <dbReference type="EMBL" id="CDK99463.1"/>
    </source>
</evidence>
<dbReference type="eggNOG" id="COG4675">
    <property type="taxonomic scope" value="Bacteria"/>
</dbReference>
<dbReference type="SUPFAM" id="SSF88874">
    <property type="entry name" value="Receptor-binding domain of short tail fibre protein gp12"/>
    <property type="match status" value="1"/>
</dbReference>
<gene>
    <name evidence="3" type="ordered locus">MGMSRv2__2248</name>
</gene>
<dbReference type="AlphaFoldDB" id="V6F4P4"/>
<feature type="region of interest" description="Disordered" evidence="1">
    <location>
        <begin position="386"/>
        <end position="406"/>
    </location>
</feature>
<dbReference type="HOGENOM" id="CLU_623754_0_0_5"/>
<keyword evidence="4" id="KW-1185">Reference proteome</keyword>
<dbReference type="Pfam" id="PF07484">
    <property type="entry name" value="Collar"/>
    <property type="match status" value="1"/>
</dbReference>
<dbReference type="EMBL" id="HG794546">
    <property type="protein sequence ID" value="CDK99463.1"/>
    <property type="molecule type" value="Genomic_DNA"/>
</dbReference>